<dbReference type="InterPro" id="IPR001254">
    <property type="entry name" value="Trypsin_dom"/>
</dbReference>
<feature type="non-terminal residue" evidence="2">
    <location>
        <position position="1"/>
    </location>
</feature>
<dbReference type="Pfam" id="PF00089">
    <property type="entry name" value="Trypsin"/>
    <property type="match status" value="1"/>
</dbReference>
<dbReference type="Gene3D" id="2.40.10.10">
    <property type="entry name" value="Trypsin-like serine proteases"/>
    <property type="match status" value="1"/>
</dbReference>
<feature type="domain" description="Peptidase S1" evidence="1">
    <location>
        <begin position="5"/>
        <end position="124"/>
    </location>
</feature>
<comment type="caution">
    <text evidence="2">The sequence shown here is derived from an EMBL/GenBank/DDBJ whole genome shotgun (WGS) entry which is preliminary data.</text>
</comment>
<feature type="non-terminal residue" evidence="2">
    <location>
        <position position="252"/>
    </location>
</feature>
<name>A0AA36CAH6_9BILA</name>
<protein>
    <recommendedName>
        <fullName evidence="1">Peptidase S1 domain-containing protein</fullName>
    </recommendedName>
</protein>
<evidence type="ECO:0000259" key="1">
    <source>
        <dbReference type="Pfam" id="PF00089"/>
    </source>
</evidence>
<sequence>WQLIYVCSGTIIDKDWVVTPSECVVDIPTKDLVVIAGVTDLRTTSELKQVRAVADRRMHTGTGTLQEPLALGNSVRPTLIPRMKKTDSEGSSINQFEKDLTWMKALGWGQSVEEGLPEQLSVVDLMVKLGYKEKFCWARNVDGRGGELCGIPKAPGRLCPRETPAGLSFTRSLARIVRLSGHNLPAALAMSSQDDISTCQINATGWNRVPATRSAKTRIRFKRKQGNKLFLSTCMKSPRRVLVPHKMTVLIC</sequence>
<keyword evidence="3" id="KW-1185">Reference proteome</keyword>
<gene>
    <name evidence="2" type="ORF">MSPICULIGERA_LOCUS3610</name>
</gene>
<dbReference type="Proteomes" id="UP001177023">
    <property type="component" value="Unassembled WGS sequence"/>
</dbReference>
<dbReference type="GO" id="GO:0006508">
    <property type="term" value="P:proteolysis"/>
    <property type="evidence" value="ECO:0007669"/>
    <property type="project" value="InterPro"/>
</dbReference>
<evidence type="ECO:0000313" key="3">
    <source>
        <dbReference type="Proteomes" id="UP001177023"/>
    </source>
</evidence>
<dbReference type="InterPro" id="IPR009003">
    <property type="entry name" value="Peptidase_S1_PA"/>
</dbReference>
<organism evidence="2 3">
    <name type="scientific">Mesorhabditis spiculigera</name>
    <dbReference type="NCBI Taxonomy" id="96644"/>
    <lineage>
        <taxon>Eukaryota</taxon>
        <taxon>Metazoa</taxon>
        <taxon>Ecdysozoa</taxon>
        <taxon>Nematoda</taxon>
        <taxon>Chromadorea</taxon>
        <taxon>Rhabditida</taxon>
        <taxon>Rhabditina</taxon>
        <taxon>Rhabditomorpha</taxon>
        <taxon>Rhabditoidea</taxon>
        <taxon>Rhabditidae</taxon>
        <taxon>Mesorhabditinae</taxon>
        <taxon>Mesorhabditis</taxon>
    </lineage>
</organism>
<dbReference type="EMBL" id="CATQJA010000944">
    <property type="protein sequence ID" value="CAJ0564946.1"/>
    <property type="molecule type" value="Genomic_DNA"/>
</dbReference>
<evidence type="ECO:0000313" key="2">
    <source>
        <dbReference type="EMBL" id="CAJ0564946.1"/>
    </source>
</evidence>
<proteinExistence type="predicted"/>
<reference evidence="2" key="1">
    <citation type="submission" date="2023-06" db="EMBL/GenBank/DDBJ databases">
        <authorList>
            <person name="Delattre M."/>
        </authorList>
    </citation>
    <scope>NUCLEOTIDE SEQUENCE</scope>
    <source>
        <strain evidence="2">AF72</strain>
    </source>
</reference>
<dbReference type="InterPro" id="IPR043504">
    <property type="entry name" value="Peptidase_S1_PA_chymotrypsin"/>
</dbReference>
<dbReference type="GO" id="GO:0004252">
    <property type="term" value="F:serine-type endopeptidase activity"/>
    <property type="evidence" value="ECO:0007669"/>
    <property type="project" value="InterPro"/>
</dbReference>
<dbReference type="SUPFAM" id="SSF50494">
    <property type="entry name" value="Trypsin-like serine proteases"/>
    <property type="match status" value="1"/>
</dbReference>
<dbReference type="AlphaFoldDB" id="A0AA36CAH6"/>
<accession>A0AA36CAH6</accession>